<evidence type="ECO:0000313" key="9">
    <source>
        <dbReference type="EMBL" id="CDF36896.1"/>
    </source>
</evidence>
<dbReference type="PROSITE" id="PS50005">
    <property type="entry name" value="TPR"/>
    <property type="match status" value="3"/>
</dbReference>
<dbReference type="PhylomeDB" id="R7QHF3"/>
<protein>
    <submittedName>
        <fullName evidence="9">TPR repeat-containing protein</fullName>
    </submittedName>
</protein>
<feature type="repeat" description="TPR" evidence="7">
    <location>
        <begin position="311"/>
        <end position="344"/>
    </location>
</feature>
<dbReference type="Proteomes" id="UP000012073">
    <property type="component" value="Unassembled WGS sequence"/>
</dbReference>
<dbReference type="RefSeq" id="XP_005716715.1">
    <property type="nucleotide sequence ID" value="XM_005716658.1"/>
</dbReference>
<feature type="repeat" description="TPR" evidence="7">
    <location>
        <begin position="209"/>
        <end position="242"/>
    </location>
</feature>
<keyword evidence="10" id="KW-1185">Reference proteome</keyword>
<dbReference type="Gene3D" id="1.25.40.10">
    <property type="entry name" value="Tetratricopeptide repeat domain"/>
    <property type="match status" value="2"/>
</dbReference>
<reference evidence="10" key="1">
    <citation type="journal article" date="2013" name="Proc. Natl. Acad. Sci. U.S.A.">
        <title>Genome structure and metabolic features in the red seaweed Chondrus crispus shed light on evolution of the Archaeplastida.</title>
        <authorList>
            <person name="Collen J."/>
            <person name="Porcel B."/>
            <person name="Carre W."/>
            <person name="Ball S.G."/>
            <person name="Chaparro C."/>
            <person name="Tonon T."/>
            <person name="Barbeyron T."/>
            <person name="Michel G."/>
            <person name="Noel B."/>
            <person name="Valentin K."/>
            <person name="Elias M."/>
            <person name="Artiguenave F."/>
            <person name="Arun A."/>
            <person name="Aury J.M."/>
            <person name="Barbosa-Neto J.F."/>
            <person name="Bothwell J.H."/>
            <person name="Bouget F.Y."/>
            <person name="Brillet L."/>
            <person name="Cabello-Hurtado F."/>
            <person name="Capella-Gutierrez S."/>
            <person name="Charrier B."/>
            <person name="Cladiere L."/>
            <person name="Cock J.M."/>
            <person name="Coelho S.M."/>
            <person name="Colleoni C."/>
            <person name="Czjzek M."/>
            <person name="Da Silva C."/>
            <person name="Delage L."/>
            <person name="Denoeud F."/>
            <person name="Deschamps P."/>
            <person name="Dittami S.M."/>
            <person name="Gabaldon T."/>
            <person name="Gachon C.M."/>
            <person name="Groisillier A."/>
            <person name="Herve C."/>
            <person name="Jabbari K."/>
            <person name="Katinka M."/>
            <person name="Kloareg B."/>
            <person name="Kowalczyk N."/>
            <person name="Labadie K."/>
            <person name="Leblanc C."/>
            <person name="Lopez P.J."/>
            <person name="McLachlan D.H."/>
            <person name="Meslet-Cladiere L."/>
            <person name="Moustafa A."/>
            <person name="Nehr Z."/>
            <person name="Nyvall Collen P."/>
            <person name="Panaud O."/>
            <person name="Partensky F."/>
            <person name="Poulain J."/>
            <person name="Rensing S.A."/>
            <person name="Rousvoal S."/>
            <person name="Samson G."/>
            <person name="Symeonidi A."/>
            <person name="Weissenbach J."/>
            <person name="Zambounis A."/>
            <person name="Wincker P."/>
            <person name="Boyen C."/>
        </authorList>
    </citation>
    <scope>NUCLEOTIDE SEQUENCE [LARGE SCALE GENOMIC DNA]</scope>
    <source>
        <strain evidence="10">cv. Stackhouse</strain>
    </source>
</reference>
<dbReference type="InterPro" id="IPR011990">
    <property type="entry name" value="TPR-like_helical_dom_sf"/>
</dbReference>
<dbReference type="Gramene" id="CDF36896">
    <property type="protein sequence ID" value="CDF36896"/>
    <property type="gene ID" value="CHC_T00008984001"/>
</dbReference>
<evidence type="ECO:0000259" key="8">
    <source>
        <dbReference type="Pfam" id="PF04049"/>
    </source>
</evidence>
<keyword evidence="4" id="KW-0833">Ubl conjugation pathway</keyword>
<dbReference type="OMA" id="HEFMEQK"/>
<keyword evidence="2" id="KW-0677">Repeat</keyword>
<evidence type="ECO:0000313" key="10">
    <source>
        <dbReference type="Proteomes" id="UP000012073"/>
    </source>
</evidence>
<keyword evidence="5 7" id="KW-0802">TPR repeat</keyword>
<keyword evidence="6" id="KW-0131">Cell cycle</keyword>
<keyword evidence="3" id="KW-0498">Mitosis</keyword>
<evidence type="ECO:0000256" key="5">
    <source>
        <dbReference type="ARBA" id="ARBA00022803"/>
    </source>
</evidence>
<accession>R7QHF3</accession>
<dbReference type="EMBL" id="HG001807">
    <property type="protein sequence ID" value="CDF36896.1"/>
    <property type="molecule type" value="Genomic_DNA"/>
</dbReference>
<evidence type="ECO:0000256" key="6">
    <source>
        <dbReference type="ARBA" id="ARBA00023306"/>
    </source>
</evidence>
<evidence type="ECO:0000256" key="4">
    <source>
        <dbReference type="ARBA" id="ARBA00022786"/>
    </source>
</evidence>
<proteinExistence type="predicted"/>
<keyword evidence="1" id="KW-0132">Cell division</keyword>
<dbReference type="STRING" id="2769.R7QHF3"/>
<dbReference type="SUPFAM" id="SSF48452">
    <property type="entry name" value="TPR-like"/>
    <property type="match status" value="2"/>
</dbReference>
<evidence type="ECO:0000256" key="3">
    <source>
        <dbReference type="ARBA" id="ARBA00022776"/>
    </source>
</evidence>
<dbReference type="Pfam" id="PF04049">
    <property type="entry name" value="ANAPC8"/>
    <property type="match status" value="1"/>
</dbReference>
<feature type="repeat" description="TPR" evidence="7">
    <location>
        <begin position="243"/>
        <end position="276"/>
    </location>
</feature>
<dbReference type="AlphaFoldDB" id="R7QHF3"/>
<evidence type="ECO:0000256" key="2">
    <source>
        <dbReference type="ARBA" id="ARBA00022737"/>
    </source>
</evidence>
<dbReference type="PANTHER" id="PTHR12558">
    <property type="entry name" value="CELL DIVISION CYCLE 16,23,27"/>
    <property type="match status" value="1"/>
</dbReference>
<organism evidence="9 10">
    <name type="scientific">Chondrus crispus</name>
    <name type="common">Carrageen Irish moss</name>
    <name type="synonym">Polymorpha crispa</name>
    <dbReference type="NCBI Taxonomy" id="2769"/>
    <lineage>
        <taxon>Eukaryota</taxon>
        <taxon>Rhodophyta</taxon>
        <taxon>Florideophyceae</taxon>
        <taxon>Rhodymeniophycidae</taxon>
        <taxon>Gigartinales</taxon>
        <taxon>Gigartinaceae</taxon>
        <taxon>Chondrus</taxon>
    </lineage>
</organism>
<dbReference type="GO" id="GO:0045842">
    <property type="term" value="P:positive regulation of mitotic metaphase/anaphase transition"/>
    <property type="evidence" value="ECO:0007669"/>
    <property type="project" value="TreeGrafter"/>
</dbReference>
<dbReference type="GO" id="GO:0051301">
    <property type="term" value="P:cell division"/>
    <property type="evidence" value="ECO:0007669"/>
    <property type="project" value="UniProtKB-KW"/>
</dbReference>
<dbReference type="SMART" id="SM00028">
    <property type="entry name" value="TPR"/>
    <property type="match status" value="8"/>
</dbReference>
<dbReference type="GO" id="GO:0031347">
    <property type="term" value="P:regulation of defense response"/>
    <property type="evidence" value="ECO:0007669"/>
    <property type="project" value="EnsemblPlants"/>
</dbReference>
<dbReference type="InterPro" id="IPR007192">
    <property type="entry name" value="APC8"/>
</dbReference>
<dbReference type="GO" id="GO:0005680">
    <property type="term" value="C:anaphase-promoting complex"/>
    <property type="evidence" value="ECO:0007669"/>
    <property type="project" value="InterPro"/>
</dbReference>
<dbReference type="GO" id="GO:0016567">
    <property type="term" value="P:protein ubiquitination"/>
    <property type="evidence" value="ECO:0007669"/>
    <property type="project" value="TreeGrafter"/>
</dbReference>
<dbReference type="Pfam" id="PF13414">
    <property type="entry name" value="TPR_11"/>
    <property type="match status" value="1"/>
</dbReference>
<dbReference type="GeneID" id="17324421"/>
<dbReference type="Pfam" id="PF13181">
    <property type="entry name" value="TPR_8"/>
    <property type="match status" value="1"/>
</dbReference>
<evidence type="ECO:0000256" key="7">
    <source>
        <dbReference type="PROSITE-ProRule" id="PRU00339"/>
    </source>
</evidence>
<dbReference type="Pfam" id="PF00515">
    <property type="entry name" value="TPR_1"/>
    <property type="match status" value="1"/>
</dbReference>
<sequence>MYALYLAGEKRKEEERQELADWTEPVNMELAALRQEFLSLRVKGKLDAHLWYLFAVVLKQMRLAKQAVYAFEQSLSLFPYNWGAWLELAPLCESADVVMELDVKQEWLKALFLAHYYNEMDEAEAARQIYENVLDVVPHSAFVKGQLALALYNVRRFDEAQQLYDDIYTEDPHCLDGIDIYSNILYVKEDKVQLSLLANRCIKIDKFRLETCCVIGNYYSLRGQHDQAVVYFQRALKLNRNYLSAWTLMGHEFLEMKNASAAVEAYRRAVDINPKDFRAWYGLGQTYELLSLPLFTLYYYQRAAALRPKDVRMWCAIGQTYEELSKQDDAIRCYERARRCDDQDSLALAKLAYLYEKMAREALKDGRQQELGVFYSEQAAQYHLANLTRRDQETLTGPETVDALKFLAEHYYARQMLSHAEKYCHRLMDYAGRDKDFAKKMLRQIHKKDEE</sequence>
<name>R7QHF3_CHOCR</name>
<dbReference type="PANTHER" id="PTHR12558:SF10">
    <property type="entry name" value="CELL DIVISION CYCLE PROTEIN 23 HOMOLOG"/>
    <property type="match status" value="1"/>
</dbReference>
<dbReference type="KEGG" id="ccp:CHC_T00008984001"/>
<evidence type="ECO:0000256" key="1">
    <source>
        <dbReference type="ARBA" id="ARBA00022618"/>
    </source>
</evidence>
<feature type="domain" description="Cdc23" evidence="8">
    <location>
        <begin position="1"/>
        <end position="148"/>
    </location>
</feature>
<dbReference type="InterPro" id="IPR019734">
    <property type="entry name" value="TPR_rpt"/>
</dbReference>
<dbReference type="GO" id="GO:0031145">
    <property type="term" value="P:anaphase-promoting complex-dependent catabolic process"/>
    <property type="evidence" value="ECO:0007669"/>
    <property type="project" value="TreeGrafter"/>
</dbReference>
<gene>
    <name evidence="9" type="ORF">CHC_T00008984001</name>
</gene>
<dbReference type="OrthoDB" id="10262026at2759"/>